<dbReference type="InterPro" id="IPR023210">
    <property type="entry name" value="NADP_OxRdtase_dom"/>
</dbReference>
<dbReference type="InterPro" id="IPR036812">
    <property type="entry name" value="NAD(P)_OxRdtase_dom_sf"/>
</dbReference>
<organism evidence="2 3">
    <name type="scientific">Planococcus kocurii</name>
    <dbReference type="NCBI Taxonomy" id="1374"/>
    <lineage>
        <taxon>Bacteria</taxon>
        <taxon>Bacillati</taxon>
        <taxon>Bacillota</taxon>
        <taxon>Bacilli</taxon>
        <taxon>Bacillales</taxon>
        <taxon>Caryophanaceae</taxon>
        <taxon>Planococcus</taxon>
    </lineage>
</organism>
<gene>
    <name evidence="2" type="ORF">AUO94_06565</name>
</gene>
<evidence type="ECO:0000313" key="2">
    <source>
        <dbReference type="EMBL" id="ALS78341.1"/>
    </source>
</evidence>
<name>A0ABM5WVJ9_9BACL</name>
<dbReference type="CDD" id="cd19086">
    <property type="entry name" value="AKR_AKR11C1"/>
    <property type="match status" value="1"/>
</dbReference>
<proteinExistence type="predicted"/>
<dbReference type="PANTHER" id="PTHR43312">
    <property type="entry name" value="D-THREO-ALDOSE 1-DEHYDROGENASE"/>
    <property type="match status" value="1"/>
</dbReference>
<feature type="domain" description="NADP-dependent oxidoreductase" evidence="1">
    <location>
        <begin position="15"/>
        <end position="287"/>
    </location>
</feature>
<reference evidence="2" key="1">
    <citation type="submission" date="2016-01" db="EMBL/GenBank/DDBJ databases">
        <title>Complete genome of Planococcus kocurri type strain.</title>
        <authorList>
            <person name="See-Too W.S."/>
        </authorList>
    </citation>
    <scope>NUCLEOTIDE SEQUENCE [LARGE SCALE GENOMIC DNA]</scope>
    <source>
        <strain evidence="2">ATCC 43650</strain>
    </source>
</reference>
<dbReference type="PANTHER" id="PTHR43312:SF1">
    <property type="entry name" value="NADP-DEPENDENT OXIDOREDUCTASE DOMAIN-CONTAINING PROTEIN"/>
    <property type="match status" value="1"/>
</dbReference>
<dbReference type="Pfam" id="PF00248">
    <property type="entry name" value="Aldo_ket_red"/>
    <property type="match status" value="1"/>
</dbReference>
<protein>
    <submittedName>
        <fullName evidence="2">Oxidoreductase</fullName>
    </submittedName>
</protein>
<dbReference type="EMBL" id="CP013661">
    <property type="protein sequence ID" value="ALS78341.1"/>
    <property type="molecule type" value="Genomic_DNA"/>
</dbReference>
<dbReference type="InterPro" id="IPR020471">
    <property type="entry name" value="AKR"/>
</dbReference>
<dbReference type="Proteomes" id="UP000065533">
    <property type="component" value="Chromosome"/>
</dbReference>
<dbReference type="SUPFAM" id="SSF51430">
    <property type="entry name" value="NAD(P)-linked oxidoreductase"/>
    <property type="match status" value="1"/>
</dbReference>
<sequence length="300" mass="33275">MKKNLLGTSGIRTSEIGFGCMSLPTDVKKASLIVDEAIAQGINYFDTADLYDKGVNEEIVGSVLTHHRKEIVLATKVGNEWNNHTGEVKWNPTKSYLKKQIHTSLKRLQTDYIDVYQLHGGMITDDVEETIEAFEELKKEGLIRAYGISSIRPNVINQFLEKSDIASIMMQYSLLDRRPEELLDSIGQVGTSVVTRGTLAKGLLTGEGLQRAGKMDGYLSYNATELKDTLENLLAVHDNLHALALHSILQHDTISSVVVGASSADQIKATINAYETSVSPEQISQAKTLTRQDIYQEHRK</sequence>
<dbReference type="InterPro" id="IPR053135">
    <property type="entry name" value="AKR2_Oxidoreductase"/>
</dbReference>
<keyword evidence="3" id="KW-1185">Reference proteome</keyword>
<dbReference type="Gene3D" id="3.20.20.100">
    <property type="entry name" value="NADP-dependent oxidoreductase domain"/>
    <property type="match status" value="1"/>
</dbReference>
<evidence type="ECO:0000313" key="3">
    <source>
        <dbReference type="Proteomes" id="UP000065533"/>
    </source>
</evidence>
<dbReference type="RefSeq" id="WP_058385003.1">
    <property type="nucleotide sequence ID" value="NZ_CP013661.2"/>
</dbReference>
<accession>A0ABM5WVJ9</accession>
<evidence type="ECO:0000259" key="1">
    <source>
        <dbReference type="Pfam" id="PF00248"/>
    </source>
</evidence>
<dbReference type="PRINTS" id="PR00069">
    <property type="entry name" value="ALDKETRDTASE"/>
</dbReference>